<name>A0A830CTN1_9LAMI</name>
<gene>
    <name evidence="1" type="ORF">PHJA_002395700</name>
</gene>
<evidence type="ECO:0000313" key="2">
    <source>
        <dbReference type="Proteomes" id="UP000653305"/>
    </source>
</evidence>
<dbReference type="OrthoDB" id="584526at2759"/>
<evidence type="ECO:0000313" key="1">
    <source>
        <dbReference type="EMBL" id="GFQ02517.1"/>
    </source>
</evidence>
<comment type="caution">
    <text evidence="1">The sequence shown here is derived from an EMBL/GenBank/DDBJ whole genome shotgun (WGS) entry which is preliminary data.</text>
</comment>
<accession>A0A830CTN1</accession>
<dbReference type="EMBL" id="BMAC01000752">
    <property type="protein sequence ID" value="GFQ02517.1"/>
    <property type="molecule type" value="Genomic_DNA"/>
</dbReference>
<organism evidence="1 2">
    <name type="scientific">Phtheirospermum japonicum</name>
    <dbReference type="NCBI Taxonomy" id="374723"/>
    <lineage>
        <taxon>Eukaryota</taxon>
        <taxon>Viridiplantae</taxon>
        <taxon>Streptophyta</taxon>
        <taxon>Embryophyta</taxon>
        <taxon>Tracheophyta</taxon>
        <taxon>Spermatophyta</taxon>
        <taxon>Magnoliopsida</taxon>
        <taxon>eudicotyledons</taxon>
        <taxon>Gunneridae</taxon>
        <taxon>Pentapetalae</taxon>
        <taxon>asterids</taxon>
        <taxon>lamiids</taxon>
        <taxon>Lamiales</taxon>
        <taxon>Orobanchaceae</taxon>
        <taxon>Orobanchaceae incertae sedis</taxon>
        <taxon>Phtheirospermum</taxon>
    </lineage>
</organism>
<dbReference type="AlphaFoldDB" id="A0A830CTN1"/>
<proteinExistence type="predicted"/>
<protein>
    <submittedName>
        <fullName evidence="1">Uncharacterized protein</fullName>
    </submittedName>
</protein>
<dbReference type="Proteomes" id="UP000653305">
    <property type="component" value="Unassembled WGS sequence"/>
</dbReference>
<sequence length="71" mass="8331">MKIMVKVEFNCQLPLSEIGLTCDFEGLEIHLFSISIQEVLCLSIFLYMIRHYKKDNGNPTINYFISEFHSK</sequence>
<keyword evidence="2" id="KW-1185">Reference proteome</keyword>
<reference evidence="1" key="1">
    <citation type="submission" date="2020-07" db="EMBL/GenBank/DDBJ databases">
        <title>Ethylene signaling mediates host invasion by parasitic plants.</title>
        <authorList>
            <person name="Yoshida S."/>
        </authorList>
    </citation>
    <scope>NUCLEOTIDE SEQUENCE</scope>
    <source>
        <strain evidence="1">Okayama</strain>
    </source>
</reference>